<keyword evidence="1 3" id="KW-0853">WD repeat</keyword>
<accession>A0A8B9KZJ6</accession>
<evidence type="ECO:0000313" key="8">
    <source>
        <dbReference type="Proteomes" id="UP000694621"/>
    </source>
</evidence>
<feature type="domain" description="MABP1/WDR62 second WD40" evidence="6">
    <location>
        <begin position="370"/>
        <end position="710"/>
    </location>
</feature>
<reference evidence="7" key="1">
    <citation type="submission" date="2025-08" db="UniProtKB">
        <authorList>
            <consortium name="Ensembl"/>
        </authorList>
    </citation>
    <scope>IDENTIFICATION</scope>
</reference>
<dbReference type="InterPro" id="IPR015943">
    <property type="entry name" value="WD40/YVTN_repeat-like_dom_sf"/>
</dbReference>
<evidence type="ECO:0000259" key="6">
    <source>
        <dbReference type="Pfam" id="PF24782"/>
    </source>
</evidence>
<protein>
    <submittedName>
        <fullName evidence="7">Mitogen-activated protein kinase binding protein 1</fullName>
    </submittedName>
</protein>
<evidence type="ECO:0000256" key="4">
    <source>
        <dbReference type="SAM" id="MobiDB-lite"/>
    </source>
</evidence>
<feature type="domain" description="MABP1/WDR62 first WD40" evidence="5">
    <location>
        <begin position="89"/>
        <end position="364"/>
    </location>
</feature>
<dbReference type="AlphaFoldDB" id="A0A8B9KZJ6"/>
<dbReference type="SMART" id="SM00320">
    <property type="entry name" value="WD40"/>
    <property type="match status" value="11"/>
</dbReference>
<name>A0A8B9KZJ6_ASTMX</name>
<dbReference type="GO" id="GO:0043124">
    <property type="term" value="P:negative regulation of canonical NF-kappaB signal transduction"/>
    <property type="evidence" value="ECO:0007669"/>
    <property type="project" value="TreeGrafter"/>
</dbReference>
<feature type="compositionally biased region" description="Polar residues" evidence="4">
    <location>
        <begin position="817"/>
        <end position="826"/>
    </location>
</feature>
<dbReference type="InterPro" id="IPR056162">
    <property type="entry name" value="WD40_MABP1-WDR62_2nd"/>
</dbReference>
<evidence type="ECO:0000256" key="1">
    <source>
        <dbReference type="ARBA" id="ARBA00022574"/>
    </source>
</evidence>
<feature type="region of interest" description="Disordered" evidence="4">
    <location>
        <begin position="867"/>
        <end position="941"/>
    </location>
</feature>
<dbReference type="PROSITE" id="PS50294">
    <property type="entry name" value="WD_REPEATS_REGION"/>
    <property type="match status" value="1"/>
</dbReference>
<proteinExistence type="predicted"/>
<dbReference type="PROSITE" id="PS50082">
    <property type="entry name" value="WD_REPEATS_2"/>
    <property type="match status" value="1"/>
</dbReference>
<keyword evidence="2" id="KW-0677">Repeat</keyword>
<dbReference type="InterPro" id="IPR056161">
    <property type="entry name" value="WD40_MABP1-WDR62_1st"/>
</dbReference>
<organism evidence="7 8">
    <name type="scientific">Astyanax mexicanus</name>
    <name type="common">Blind cave fish</name>
    <name type="synonym">Astyanax fasciatus mexicanus</name>
    <dbReference type="NCBI Taxonomy" id="7994"/>
    <lineage>
        <taxon>Eukaryota</taxon>
        <taxon>Metazoa</taxon>
        <taxon>Chordata</taxon>
        <taxon>Craniata</taxon>
        <taxon>Vertebrata</taxon>
        <taxon>Euteleostomi</taxon>
        <taxon>Actinopterygii</taxon>
        <taxon>Neopterygii</taxon>
        <taxon>Teleostei</taxon>
        <taxon>Ostariophysi</taxon>
        <taxon>Characiformes</taxon>
        <taxon>Characoidei</taxon>
        <taxon>Acestrorhamphidae</taxon>
        <taxon>Acestrorhamphinae</taxon>
        <taxon>Astyanax</taxon>
    </lineage>
</organism>
<feature type="repeat" description="WD" evidence="3">
    <location>
        <begin position="677"/>
        <end position="718"/>
    </location>
</feature>
<dbReference type="PANTHER" id="PTHR44813">
    <property type="entry name" value="MITOGEN-ACTIVATED PROTEIN KINASE-BINDING PROTEIN 1"/>
    <property type="match status" value="1"/>
</dbReference>
<dbReference type="InterPro" id="IPR055292">
    <property type="entry name" value="MABP1"/>
</dbReference>
<dbReference type="InterPro" id="IPR001680">
    <property type="entry name" value="WD40_rpt"/>
</dbReference>
<dbReference type="GO" id="GO:0046330">
    <property type="term" value="P:positive regulation of JNK cascade"/>
    <property type="evidence" value="ECO:0007669"/>
    <property type="project" value="TreeGrafter"/>
</dbReference>
<dbReference type="Gene3D" id="2.130.10.10">
    <property type="entry name" value="YVTN repeat-like/Quinoprotein amine dehydrogenase"/>
    <property type="match status" value="4"/>
</dbReference>
<sequence length="1076" mass="120044">MTVENSTIKNRIKNLLRSPSIKLRKNKSGRNKENLGNKVTLEKVLGITSAGNRGLACDPRSGLVAYPAGCVVVLLNPKKNKQHHILNSSNGHMPAVRVWDVAERTQVAELQEHKYGVACVAFSPNSKYIVSVGYQHDMIVNVWAWKKNVVVAANKVSSKVTAVSFSDDSSYFVTAGNRHVKFWYLDHDKSSKVNATVPLLGRSGLLGELRNNFFSDVACGKGRKAASTFCITSSGLLCEFNDKRLLDKWYFEDLDNFTGLATSLSVTEDLIFCGCADGTVRAFSPINLHFICTLPRPHSLGTDIATVTEASHLFAYNVDARYPDTVAVSYDPTNRWLSCVYNDHSLYVWDARDLRKVGKVYSALYHSSCVWSVEMYPENSEQEQLCLSPGSFLSCSSDNTIRLWNTDMHSTTINRNVISNDLQKIIYMEDYITTLLDTDCTISSNSEKADPQTSDNRTGIRTMCVSPDGQHLASGDRNGILRIHEMQSMEEILNVQAHDSEILCLEYSKPETGLRLLATASRDRLIHVLDAEREYGLLQTLDEHSSSITAVRFAANDGKIRMISCGADKSIYFRTAQKTDEGTTFTRTHHIVRKTTLYDMDIDPTRNYAAIGCQDRSIRIFNISNGKQKKLYKGSQGEDGTLIKVQMDPSGLYVATSCSDKNISIFDFYSGECVATMFGHSELVTGMKFTNDCKHLISVSGDSCIFVWRLNPELTIKMRQRLSELKQKNKPVQKSPPSKHHISISPVQRGSIYLIAFPSLCLIISLSLSLSQRSDSTAGCEGSGPRPRRRWSRRIGSMDLVVKSMLDLRQLESFATSPHRNSTFTRESPVPSDLEMGSTNSVCKIKTSHSPCSEYQVKEFAYGMRRPKENSCPEKQSPDSACSMDYSNSCLSSPEHPGEDSEPTEPLSVDGNSSELDMEDLEEEEEESPRKGGANTSVPQTPDQEAFLKTHFGNLTDLSTSERDLQSLAKRPKTEVIYCFYYIDILPLLTPLMICVQLSSSNTSSHEQQEMAQVLTEAFEMVRTELNSLPCSSNSGSLCMLGNRAMDMGEDRTLALLEQYSQLLLRAVEKRMDSKV</sequence>
<dbReference type="InterPro" id="IPR036322">
    <property type="entry name" value="WD40_repeat_dom_sf"/>
</dbReference>
<feature type="region of interest" description="Disordered" evidence="4">
    <location>
        <begin position="817"/>
        <end position="837"/>
    </location>
</feature>
<dbReference type="Ensembl" id="ENSAMXT00005046258.1">
    <property type="protein sequence ID" value="ENSAMXP00005042519.1"/>
    <property type="gene ID" value="ENSAMXG00005018936.1"/>
</dbReference>
<evidence type="ECO:0000259" key="5">
    <source>
        <dbReference type="Pfam" id="PF24780"/>
    </source>
</evidence>
<dbReference type="Pfam" id="PF24780">
    <property type="entry name" value="WD40_MABP1-WDR62_1st"/>
    <property type="match status" value="1"/>
</dbReference>
<dbReference type="GO" id="GO:0005737">
    <property type="term" value="C:cytoplasm"/>
    <property type="evidence" value="ECO:0007669"/>
    <property type="project" value="TreeGrafter"/>
</dbReference>
<evidence type="ECO:0000256" key="2">
    <source>
        <dbReference type="ARBA" id="ARBA00022737"/>
    </source>
</evidence>
<evidence type="ECO:0000313" key="7">
    <source>
        <dbReference type="Ensembl" id="ENSAMXP00005042519.1"/>
    </source>
</evidence>
<dbReference type="Proteomes" id="UP000694621">
    <property type="component" value="Unplaced"/>
</dbReference>
<dbReference type="SUPFAM" id="SSF50978">
    <property type="entry name" value="WD40 repeat-like"/>
    <property type="match status" value="2"/>
</dbReference>
<dbReference type="PANTHER" id="PTHR44813:SF1">
    <property type="entry name" value="MITOGEN-ACTIVATED PROTEIN KINASE-BINDING PROTEIN 1"/>
    <property type="match status" value="1"/>
</dbReference>
<evidence type="ECO:0000256" key="3">
    <source>
        <dbReference type="PROSITE-ProRule" id="PRU00221"/>
    </source>
</evidence>
<dbReference type="Pfam" id="PF24782">
    <property type="entry name" value="WD40_MABP1-WDR62_2nd"/>
    <property type="match status" value="1"/>
</dbReference>
<feature type="compositionally biased region" description="Acidic residues" evidence="4">
    <location>
        <begin position="916"/>
        <end position="927"/>
    </location>
</feature>